<dbReference type="AlphaFoldDB" id="A0A0M0JUT2"/>
<evidence type="ECO:0000313" key="2">
    <source>
        <dbReference type="Proteomes" id="UP000037460"/>
    </source>
</evidence>
<protein>
    <submittedName>
        <fullName evidence="1">Uncharacterized protein</fullName>
    </submittedName>
</protein>
<accession>A0A0M0JUT2</accession>
<gene>
    <name evidence="1" type="ORF">Ctob_007289</name>
</gene>
<name>A0A0M0JUT2_9EUKA</name>
<dbReference type="EMBL" id="JWZX01002251">
    <property type="protein sequence ID" value="KOO30295.1"/>
    <property type="molecule type" value="Genomic_DNA"/>
</dbReference>
<evidence type="ECO:0000313" key="1">
    <source>
        <dbReference type="EMBL" id="KOO30295.1"/>
    </source>
</evidence>
<comment type="caution">
    <text evidence="1">The sequence shown here is derived from an EMBL/GenBank/DDBJ whole genome shotgun (WGS) entry which is preliminary data.</text>
</comment>
<dbReference type="Proteomes" id="UP000037460">
    <property type="component" value="Unassembled WGS sequence"/>
</dbReference>
<sequence length="84" mass="9606">MVQILKRPDVNVTNQKDKKAMLPKIETMNRRVVETFEMLKTIAETEVNANDRQQVSASGAKFRPTGFCVYAPPTARKRRTNDKP</sequence>
<organism evidence="1 2">
    <name type="scientific">Chrysochromulina tobinii</name>
    <dbReference type="NCBI Taxonomy" id="1460289"/>
    <lineage>
        <taxon>Eukaryota</taxon>
        <taxon>Haptista</taxon>
        <taxon>Haptophyta</taxon>
        <taxon>Prymnesiophyceae</taxon>
        <taxon>Prymnesiales</taxon>
        <taxon>Chrysochromulinaceae</taxon>
        <taxon>Chrysochromulina</taxon>
    </lineage>
</organism>
<reference evidence="2" key="1">
    <citation type="journal article" date="2015" name="PLoS Genet.">
        <title>Genome Sequence and Transcriptome Analyses of Chrysochromulina tobin: Metabolic Tools for Enhanced Algal Fitness in the Prominent Order Prymnesiales (Haptophyceae).</title>
        <authorList>
            <person name="Hovde B.T."/>
            <person name="Deodato C.R."/>
            <person name="Hunsperger H.M."/>
            <person name="Ryken S.A."/>
            <person name="Yost W."/>
            <person name="Jha R.K."/>
            <person name="Patterson J."/>
            <person name="Monnat R.J. Jr."/>
            <person name="Barlow S.B."/>
            <person name="Starkenburg S.R."/>
            <person name="Cattolico R.A."/>
        </authorList>
    </citation>
    <scope>NUCLEOTIDE SEQUENCE</scope>
    <source>
        <strain evidence="2">CCMP291</strain>
    </source>
</reference>
<keyword evidence="2" id="KW-1185">Reference proteome</keyword>
<proteinExistence type="predicted"/>